<dbReference type="Gene3D" id="3.20.20.70">
    <property type="entry name" value="Aldolase class I"/>
    <property type="match status" value="1"/>
</dbReference>
<comment type="catalytic activity">
    <reaction evidence="4">
        <text>D-erythrose 4-phosphate + phosphoenolpyruvate + H2O = 7-phospho-2-dehydro-3-deoxy-D-arabino-heptonate + phosphate</text>
        <dbReference type="Rhea" id="RHEA:14717"/>
        <dbReference type="ChEBI" id="CHEBI:15377"/>
        <dbReference type="ChEBI" id="CHEBI:16897"/>
        <dbReference type="ChEBI" id="CHEBI:43474"/>
        <dbReference type="ChEBI" id="CHEBI:58394"/>
        <dbReference type="ChEBI" id="CHEBI:58702"/>
        <dbReference type="EC" id="2.5.1.54"/>
    </reaction>
</comment>
<reference evidence="7 8" key="1">
    <citation type="submission" date="2019-07" db="EMBL/GenBank/DDBJ databases">
        <authorList>
            <person name="Zhu P."/>
        </authorList>
    </citation>
    <scope>NUCLEOTIDE SEQUENCE [LARGE SCALE GENOMIC DNA]</scope>
    <source>
        <strain evidence="7 8">SSL-25</strain>
    </source>
</reference>
<dbReference type="PANTHER" id="PTHR21337">
    <property type="entry name" value="PHOSPHO-2-DEHYDRO-3-DEOXYHEPTONATE ALDOLASE 1, 2"/>
    <property type="match status" value="1"/>
</dbReference>
<dbReference type="AlphaFoldDB" id="A0A5B8JRJ8"/>
<organism evidence="7 8">
    <name type="scientific">Streptomyces qinzhouensis</name>
    <dbReference type="NCBI Taxonomy" id="2599401"/>
    <lineage>
        <taxon>Bacteria</taxon>
        <taxon>Bacillati</taxon>
        <taxon>Actinomycetota</taxon>
        <taxon>Actinomycetes</taxon>
        <taxon>Kitasatosporales</taxon>
        <taxon>Streptomycetaceae</taxon>
        <taxon>Streptomyces</taxon>
    </lineage>
</organism>
<comment type="similarity">
    <text evidence="1 4">Belongs to the class-II DAHP synthase family.</text>
</comment>
<evidence type="ECO:0000256" key="4">
    <source>
        <dbReference type="RuleBase" id="RU363071"/>
    </source>
</evidence>
<feature type="binding site" evidence="3">
    <location>
        <position position="350"/>
    </location>
    <ligand>
        <name>Mn(2+)</name>
        <dbReference type="ChEBI" id="CHEBI:29035"/>
    </ligand>
</feature>
<feature type="binding site" evidence="3">
    <location>
        <position position="378"/>
    </location>
    <ligand>
        <name>Mn(2+)</name>
        <dbReference type="ChEBI" id="CHEBI:29035"/>
    </ligand>
</feature>
<feature type="binding site" evidence="3">
    <location>
        <position position="71"/>
    </location>
    <ligand>
        <name>Mn(2+)</name>
        <dbReference type="ChEBI" id="CHEBI:29035"/>
    </ligand>
</feature>
<evidence type="ECO:0000313" key="6">
    <source>
        <dbReference type="EMBL" id="QDY75178.1"/>
    </source>
</evidence>
<dbReference type="Pfam" id="PF01474">
    <property type="entry name" value="DAHP_synth_2"/>
    <property type="match status" value="2"/>
</dbReference>
<evidence type="ECO:0000256" key="3">
    <source>
        <dbReference type="PIRSR" id="PIRSR602480-1"/>
    </source>
</evidence>
<proteinExistence type="inferred from homology"/>
<keyword evidence="8" id="KW-1185">Reference proteome</keyword>
<dbReference type="EMBL" id="CP042266">
    <property type="protein sequence ID" value="QDY80620.1"/>
    <property type="molecule type" value="Genomic_DNA"/>
</dbReference>
<dbReference type="UniPathway" id="UPA00053">
    <property type="reaction ID" value="UER00084"/>
</dbReference>
<dbReference type="KEGG" id="sqz:FQU76_00250"/>
<dbReference type="InterPro" id="IPR013785">
    <property type="entry name" value="Aldolase_TIM"/>
</dbReference>
<keyword evidence="4" id="KW-0028">Amino-acid biosynthesis</keyword>
<sequence length="412" mass="44889">MRDVVKDVIREIRVREALQQPRWSDVLQLSRVSRTLAARPTLVRSEDVATMRALLGKVALGEAMVVQSGDCSEDPQDCTPHRVARKAAVLELLAGALGLITGKPVLRAGRIAGQFAKPRSRATEVVDGVVLPAFRGHMVNGPEPDRESRLADPLRILTGYMAASDIVEHLGWRERAAGRDVVEPLVWTSHEALLLDYEIPMLRMDEQGRLFLGSTHWPWIGDRTRGVDGAHVALLHQVSNPVACKVGPAMEPEELVALCERLDPWRDPGKLTLIARMGAPLVADRLPRLVEAVRRAGHPVIWLTDPMHGNTVTAPSGHKTRLVETVSLEVSRFVAAVSGAGGVPGGLHLETTPDDVTECVTGEDDLGSVGERYTSFCDPRLTPWQAVSVISSWAGPGRPPDRDSRSSRDSQS</sequence>
<name>A0A5B8JRJ8_9ACTN</name>
<dbReference type="GO" id="GO:0003849">
    <property type="term" value="F:3-deoxy-7-phosphoheptulonate synthase activity"/>
    <property type="evidence" value="ECO:0007669"/>
    <property type="project" value="UniProtKB-EC"/>
</dbReference>
<dbReference type="InterPro" id="IPR002480">
    <property type="entry name" value="DAHP_synth_2"/>
</dbReference>
<dbReference type="EC" id="2.5.1.54" evidence="4"/>
<comment type="pathway">
    <text evidence="4">Metabolic intermediate biosynthesis; chorismate biosynthesis; chorismate from D-erythrose 4-phosphate and phosphoenolpyruvate: step 1/7.</text>
</comment>
<keyword evidence="3" id="KW-0464">Manganese</keyword>
<accession>A0A5B8JRJ8</accession>
<evidence type="ECO:0000256" key="5">
    <source>
        <dbReference type="SAM" id="MobiDB-lite"/>
    </source>
</evidence>
<dbReference type="KEGG" id="sqz:FQU76_33490"/>
<dbReference type="Proteomes" id="UP000320580">
    <property type="component" value="Chromosome"/>
</dbReference>
<dbReference type="PANTHER" id="PTHR21337:SF0">
    <property type="entry name" value="PHOSPHO-2-DEHYDRO-3-DEOXYHEPTONATE ALDOLASE"/>
    <property type="match status" value="1"/>
</dbReference>
<dbReference type="EMBL" id="CP042266">
    <property type="protein sequence ID" value="QDY75178.1"/>
    <property type="molecule type" value="Genomic_DNA"/>
</dbReference>
<dbReference type="OrthoDB" id="9766852at2"/>
<dbReference type="GO" id="GO:0008652">
    <property type="term" value="P:amino acid biosynthetic process"/>
    <property type="evidence" value="ECO:0007669"/>
    <property type="project" value="UniProtKB-KW"/>
</dbReference>
<evidence type="ECO:0000313" key="8">
    <source>
        <dbReference type="Proteomes" id="UP000320580"/>
    </source>
</evidence>
<protein>
    <recommendedName>
        <fullName evidence="4">Phospho-2-dehydro-3-deoxyheptonate aldolase</fullName>
        <ecNumber evidence="4">2.5.1.54</ecNumber>
    </recommendedName>
</protein>
<dbReference type="SUPFAM" id="SSF51569">
    <property type="entry name" value="Aldolase"/>
    <property type="match status" value="1"/>
</dbReference>
<feature type="binding site" evidence="3">
    <location>
        <position position="276"/>
    </location>
    <ligand>
        <name>phosphoenolpyruvate</name>
        <dbReference type="ChEBI" id="CHEBI:58702"/>
    </ligand>
</feature>
<feature type="binding site" evidence="3">
    <location>
        <position position="110"/>
    </location>
    <ligand>
        <name>phosphoenolpyruvate</name>
        <dbReference type="ChEBI" id="CHEBI:58702"/>
    </ligand>
</feature>
<feature type="region of interest" description="Disordered" evidence="5">
    <location>
        <begin position="391"/>
        <end position="412"/>
    </location>
</feature>
<keyword evidence="3" id="KW-0170">Cobalt</keyword>
<dbReference type="GO" id="GO:0009423">
    <property type="term" value="P:chorismate biosynthetic process"/>
    <property type="evidence" value="ECO:0007669"/>
    <property type="project" value="UniProtKB-UniPathway"/>
</dbReference>
<feature type="compositionally biased region" description="Basic and acidic residues" evidence="5">
    <location>
        <begin position="399"/>
        <end position="412"/>
    </location>
</feature>
<keyword evidence="3" id="KW-0104">Cadmium</keyword>
<dbReference type="GO" id="GO:0009073">
    <property type="term" value="P:aromatic amino acid family biosynthetic process"/>
    <property type="evidence" value="ECO:0007669"/>
    <property type="project" value="UniProtKB-KW"/>
</dbReference>
<evidence type="ECO:0000256" key="1">
    <source>
        <dbReference type="ARBA" id="ARBA00008911"/>
    </source>
</evidence>
<keyword evidence="2 4" id="KW-0808">Transferase</keyword>
<evidence type="ECO:0000313" key="7">
    <source>
        <dbReference type="EMBL" id="QDY80620.1"/>
    </source>
</evidence>
<feature type="binding site" evidence="3">
    <location>
        <position position="308"/>
    </location>
    <ligand>
        <name>Mn(2+)</name>
        <dbReference type="ChEBI" id="CHEBI:29035"/>
    </ligand>
</feature>
<feature type="binding site" evidence="3">
    <location>
        <position position="245"/>
    </location>
    <ligand>
        <name>phosphoenolpyruvate</name>
        <dbReference type="ChEBI" id="CHEBI:58702"/>
    </ligand>
</feature>
<comment type="cofactor">
    <cofactor evidence="3">
        <name>Mn(2+)</name>
        <dbReference type="ChEBI" id="CHEBI:29035"/>
    </cofactor>
    <cofactor evidence="3">
        <name>Co(2+)</name>
        <dbReference type="ChEBI" id="CHEBI:48828"/>
    </cofactor>
    <cofactor evidence="3">
        <name>Cd(2+)</name>
        <dbReference type="ChEBI" id="CHEBI:48775"/>
    </cofactor>
    <text evidence="3">Binds 1 divalent cation per subunit. The enzyme is active with manganese, cobalt or cadmium ions.</text>
</comment>
<keyword evidence="4" id="KW-0057">Aromatic amino acid biosynthesis</keyword>
<evidence type="ECO:0000256" key="2">
    <source>
        <dbReference type="ARBA" id="ARBA00022679"/>
    </source>
</evidence>
<gene>
    <name evidence="6" type="ORF">FQU76_00250</name>
    <name evidence="7" type="ORF">FQU76_33490</name>
</gene>